<proteinExistence type="predicted"/>
<reference evidence="1" key="1">
    <citation type="submission" date="2021-04" db="EMBL/GenBank/DDBJ databases">
        <title>Genome based classification of Actinospica acidithermotolerans sp. nov., an actinobacterium isolated from an Indonesian hot spring.</title>
        <authorList>
            <person name="Kusuma A.B."/>
            <person name="Putra K.E."/>
            <person name="Nafisah S."/>
            <person name="Loh J."/>
            <person name="Nouioui I."/>
            <person name="Goodfellow M."/>
        </authorList>
    </citation>
    <scope>NUCLEOTIDE SEQUENCE</scope>
    <source>
        <strain evidence="1">DSM 45618</strain>
    </source>
</reference>
<organism evidence="1 2">
    <name type="scientific">Actinocrinis puniceicyclus</name>
    <dbReference type="NCBI Taxonomy" id="977794"/>
    <lineage>
        <taxon>Bacteria</taxon>
        <taxon>Bacillati</taxon>
        <taxon>Actinomycetota</taxon>
        <taxon>Actinomycetes</taxon>
        <taxon>Catenulisporales</taxon>
        <taxon>Actinospicaceae</taxon>
        <taxon>Actinocrinis</taxon>
    </lineage>
</organism>
<accession>A0A8J8BCB3</accession>
<evidence type="ECO:0000313" key="1">
    <source>
        <dbReference type="EMBL" id="MBS2963968.1"/>
    </source>
</evidence>
<dbReference type="EMBL" id="JAGSXH010000038">
    <property type="protein sequence ID" value="MBS2963968.1"/>
    <property type="molecule type" value="Genomic_DNA"/>
</dbReference>
<dbReference type="AlphaFoldDB" id="A0A8J8BCB3"/>
<dbReference type="Proteomes" id="UP000677913">
    <property type="component" value="Unassembled WGS sequence"/>
</dbReference>
<name>A0A8J8BCB3_9ACTN</name>
<comment type="caution">
    <text evidence="1">The sequence shown here is derived from an EMBL/GenBank/DDBJ whole genome shotgun (WGS) entry which is preliminary data.</text>
</comment>
<gene>
    <name evidence="1" type="ORF">KGA66_13005</name>
</gene>
<protein>
    <submittedName>
        <fullName evidence="1">Uncharacterized protein</fullName>
    </submittedName>
</protein>
<keyword evidence="2" id="KW-1185">Reference proteome</keyword>
<dbReference type="RefSeq" id="WP_211468153.1">
    <property type="nucleotide sequence ID" value="NZ_JAGSXH010000038.1"/>
</dbReference>
<sequence length="178" mass="18841">MAVRGRRAEPSLVLPGLGDFIGVLPRLDRVRARAANTQEEAAPLETEWSSDERDMRCVLREAGPDEVELIIEAYQLPPGQQLFEVRVATVRGNLDFLVPATTGDAGWSAAALSIPDAGSSVEVAVLRLRPATSLGAGDLPVIGRSVRSTGGAGHAAWDAIRGRLPEGDPVREGISAEL</sequence>
<evidence type="ECO:0000313" key="2">
    <source>
        <dbReference type="Proteomes" id="UP000677913"/>
    </source>
</evidence>